<dbReference type="STRING" id="29542.A6070_09290"/>
<evidence type="ECO:0000256" key="2">
    <source>
        <dbReference type="ARBA" id="ARBA00012438"/>
    </source>
</evidence>
<evidence type="ECO:0000256" key="11">
    <source>
        <dbReference type="ARBA" id="ARBA00035100"/>
    </source>
</evidence>
<dbReference type="SUPFAM" id="SSF160246">
    <property type="entry name" value="EspE N-terminal domain-like"/>
    <property type="match status" value="1"/>
</dbReference>
<evidence type="ECO:0000259" key="16">
    <source>
        <dbReference type="PROSITE" id="PS50894"/>
    </source>
</evidence>
<dbReference type="InterPro" id="IPR004358">
    <property type="entry name" value="Sig_transdc_His_kin-like_C"/>
</dbReference>
<keyword evidence="8" id="KW-0418">Kinase</keyword>
<dbReference type="InterPro" id="IPR036890">
    <property type="entry name" value="HATPase_C_sf"/>
</dbReference>
<dbReference type="PANTHER" id="PTHR43395">
    <property type="entry name" value="SENSOR HISTIDINE KINASE CHEA"/>
    <property type="match status" value="1"/>
</dbReference>
<dbReference type="InterPro" id="IPR005467">
    <property type="entry name" value="His_kinase_dom"/>
</dbReference>
<dbReference type="SMART" id="SM00260">
    <property type="entry name" value="CheW"/>
    <property type="match status" value="1"/>
</dbReference>
<evidence type="ECO:0000256" key="7">
    <source>
        <dbReference type="ARBA" id="ARBA00022741"/>
    </source>
</evidence>
<accession>A0A1L3GCN9</accession>
<dbReference type="CDD" id="cd16916">
    <property type="entry name" value="HATPase_CheA-like"/>
    <property type="match status" value="1"/>
</dbReference>
<dbReference type="SUPFAM" id="SSF47226">
    <property type="entry name" value="Histidine-containing phosphotransfer domain, HPT domain"/>
    <property type="match status" value="2"/>
</dbReference>
<keyword evidence="5 12" id="KW-0597">Phosphoprotein</keyword>
<dbReference type="Pfam" id="PF01584">
    <property type="entry name" value="CheW"/>
    <property type="match status" value="1"/>
</dbReference>
<dbReference type="Gene3D" id="3.30.565.10">
    <property type="entry name" value="Histidine kinase-like ATPase, C-terminal domain"/>
    <property type="match status" value="1"/>
</dbReference>
<dbReference type="CDD" id="cd00088">
    <property type="entry name" value="HPT"/>
    <property type="match status" value="2"/>
</dbReference>
<evidence type="ECO:0000259" key="15">
    <source>
        <dbReference type="PROSITE" id="PS50851"/>
    </source>
</evidence>
<dbReference type="InterPro" id="IPR003594">
    <property type="entry name" value="HATPase_dom"/>
</dbReference>
<dbReference type="GO" id="GO:0005737">
    <property type="term" value="C:cytoplasm"/>
    <property type="evidence" value="ECO:0007669"/>
    <property type="project" value="InterPro"/>
</dbReference>
<dbReference type="OrthoDB" id="9803176at2"/>
<dbReference type="PANTHER" id="PTHR43395:SF10">
    <property type="entry name" value="CHEMOTAXIS PROTEIN CHEA"/>
    <property type="match status" value="1"/>
</dbReference>
<dbReference type="InterPro" id="IPR036097">
    <property type="entry name" value="HisK_dim/P_sf"/>
</dbReference>
<feature type="domain" description="HPt" evidence="16">
    <location>
        <begin position="234"/>
        <end position="342"/>
    </location>
</feature>
<dbReference type="InterPro" id="IPR051315">
    <property type="entry name" value="Bact_Chemotaxis_CheA"/>
</dbReference>
<dbReference type="InterPro" id="IPR008207">
    <property type="entry name" value="Sig_transdc_His_kin_Hpt_dom"/>
</dbReference>
<dbReference type="InterPro" id="IPR036641">
    <property type="entry name" value="HPT_dom_sf"/>
</dbReference>
<dbReference type="EC" id="2.7.13.3" evidence="2"/>
<evidence type="ECO:0000256" key="10">
    <source>
        <dbReference type="ARBA" id="ARBA00023012"/>
    </source>
</evidence>
<evidence type="ECO:0000256" key="8">
    <source>
        <dbReference type="ARBA" id="ARBA00022777"/>
    </source>
</evidence>
<dbReference type="SMART" id="SM00387">
    <property type="entry name" value="HATPase_c"/>
    <property type="match status" value="1"/>
</dbReference>
<dbReference type="Gene3D" id="1.10.287.560">
    <property type="entry name" value="Histidine kinase CheA-like, homodimeric domain"/>
    <property type="match status" value="1"/>
</dbReference>
<dbReference type="AlphaFoldDB" id="A0A1L3GCN9"/>
<comment type="function">
    <text evidence="11">Involved in the transmission of sensory signals from the chemoreceptors to the flagellar motors. CheA is autophosphorylated; it can transfer its phosphate group to either CheB or CheY.</text>
</comment>
<feature type="compositionally biased region" description="Low complexity" evidence="13">
    <location>
        <begin position="368"/>
        <end position="380"/>
    </location>
</feature>
<dbReference type="PROSITE" id="PS50109">
    <property type="entry name" value="HIS_KIN"/>
    <property type="match status" value="1"/>
</dbReference>
<evidence type="ECO:0000313" key="17">
    <source>
        <dbReference type="EMBL" id="APG23702.1"/>
    </source>
</evidence>
<evidence type="ECO:0000256" key="5">
    <source>
        <dbReference type="ARBA" id="ARBA00022553"/>
    </source>
</evidence>
<protein>
    <recommendedName>
        <fullName evidence="3">Chemotaxis protein CheA</fullName>
        <ecNumber evidence="2">2.7.13.3</ecNumber>
    </recommendedName>
</protein>
<dbReference type="InterPro" id="IPR037257">
    <property type="entry name" value="T2SS_E_N_sf"/>
</dbReference>
<feature type="domain" description="CheW-like" evidence="15">
    <location>
        <begin position="739"/>
        <end position="874"/>
    </location>
</feature>
<dbReference type="CDD" id="cd00731">
    <property type="entry name" value="CheA_reg"/>
    <property type="match status" value="1"/>
</dbReference>
<sequence>MSTDFLSEQAEIVNEFLMESREMLDQLEPTIIELGQSCQAVDCWSAKGCPHTACQRYGRSVDIPCWLHAGYIEGGNQSCIHASSAEECRSCPVFQSINGHGETMNAIFRLFHSMKGSAGFLELNNIAHVAHAAESLLDLIRAGKIQMLPEHVQYLCQSCDFAREAMDHVEHALNDQDMEASATYISELLARAAEDALSAIRQQGAGACAATVAACDEAAEAVAPDNAELDELMQMLISPEMLERFVQEADELLQNVEQGLLAWSDDKLDAEGIAELYRNVHSFKGNSGFFSFRDMEKLTHQMESLLDVAKEGGDFPNGSPAEALLGCLDALRAAVADISQGGKGEIENVQVYLELLFRHVPDSESGELSAEACGSASAGGRLPETALQESPASETAAGHGNEDSNPVPASPRLIGEILVEEGLASEEEIEEIIEEQRKPLGELLVARGKVQPEALAKALEIQKSGASTAAKAPVAQSAGKAKPAAMNRQDIRVDLAKLDDLINLIGEMVIAENMLLRSPDLEGLELDNFSKAAQQMSKIVRDLQEMAMIIRMVPVSGLFRRMIRLVHDLSVKSGKKVDLQLYGQETEVDKTVIEQITDPLVHLLRNSLDHGLETPAERLASGKAEKGVVKLSARHQEGEVWIEVEDDGRGLNREKILAKAIGKGLVAGDGSHLSDKEIYNLIFQPGFSTADKITDVSGRGVGMDVVKKNLEKIKGKIEVHSNPGRGSRMTLRIPLTLAIIDGMLVRIGASRCIVPLLAIREIFRPTPEDITVMPDGLELARVRESFHPVIYLDRLLDEPADYNTIEDGVLIVLEYQDKFLCLLVDEILGQQQTVIKGLSDYIGNVRIASGCTILGNGEVCLILDVATLIEEHVGQRHLQIQ</sequence>
<dbReference type="SUPFAM" id="SSF55874">
    <property type="entry name" value="ATPase domain of HSP90 chaperone/DNA topoisomerase II/histidine kinase"/>
    <property type="match status" value="1"/>
</dbReference>
<keyword evidence="10" id="KW-0902">Two-component regulatory system</keyword>
<keyword evidence="18" id="KW-1185">Reference proteome</keyword>
<dbReference type="EMBL" id="CP015518">
    <property type="protein sequence ID" value="APG23702.1"/>
    <property type="molecule type" value="Genomic_DNA"/>
</dbReference>
<evidence type="ECO:0000256" key="4">
    <source>
        <dbReference type="ARBA" id="ARBA00022500"/>
    </source>
</evidence>
<feature type="region of interest" description="Disordered" evidence="13">
    <location>
        <begin position="368"/>
        <end position="411"/>
    </location>
</feature>
<dbReference type="PROSITE" id="PS50894">
    <property type="entry name" value="HPT"/>
    <property type="match status" value="2"/>
</dbReference>
<keyword evidence="6" id="KW-0808">Transferase</keyword>
<name>A0A1L3GCN9_SYNAC</name>
<keyword evidence="4" id="KW-0145">Chemotaxis</keyword>
<evidence type="ECO:0000256" key="9">
    <source>
        <dbReference type="ARBA" id="ARBA00022840"/>
    </source>
</evidence>
<proteinExistence type="predicted"/>
<feature type="domain" description="HPt" evidence="16">
    <location>
        <begin position="73"/>
        <end position="169"/>
    </location>
</feature>
<dbReference type="GO" id="GO:0006935">
    <property type="term" value="P:chemotaxis"/>
    <property type="evidence" value="ECO:0007669"/>
    <property type="project" value="InterPro"/>
</dbReference>
<dbReference type="RefSeq" id="WP_072285511.1">
    <property type="nucleotide sequence ID" value="NZ_CP015455.1"/>
</dbReference>
<dbReference type="Gene3D" id="2.30.30.40">
    <property type="entry name" value="SH3 Domains"/>
    <property type="match status" value="1"/>
</dbReference>
<gene>
    <name evidence="17" type="ORF">A7E75_00680</name>
</gene>
<keyword evidence="7" id="KW-0547">Nucleotide-binding</keyword>
<keyword evidence="9" id="KW-0067">ATP-binding</keyword>
<comment type="catalytic activity">
    <reaction evidence="1">
        <text>ATP + protein L-histidine = ADP + protein N-phospho-L-histidine.</text>
        <dbReference type="EC" id="2.7.13.3"/>
    </reaction>
</comment>
<feature type="modified residue" description="Phosphohistidine" evidence="12">
    <location>
        <position position="281"/>
    </location>
</feature>
<reference evidence="17 18" key="1">
    <citation type="journal article" date="2017" name="Genome Announc.">
        <title>Complete Genome Sequences of Two Acetylene-Fermenting Pelobacter acetylenicus Strains.</title>
        <authorList>
            <person name="Sutton J.M."/>
            <person name="Baesman S.M."/>
            <person name="Fierst J.L."/>
            <person name="Poret-Peterson A.T."/>
            <person name="Oremland R.S."/>
            <person name="Dunlap D.S."/>
            <person name="Akob D.M."/>
        </authorList>
    </citation>
    <scope>NUCLEOTIDE SEQUENCE [LARGE SCALE GENOMIC DNA]</scope>
    <source>
        <strain evidence="17 18">DSM 3247</strain>
    </source>
</reference>
<dbReference type="KEGG" id="pace:A6070_09290"/>
<evidence type="ECO:0000256" key="1">
    <source>
        <dbReference type="ARBA" id="ARBA00000085"/>
    </source>
</evidence>
<dbReference type="Gene3D" id="1.20.120.160">
    <property type="entry name" value="HPT domain"/>
    <property type="match status" value="2"/>
</dbReference>
<dbReference type="InterPro" id="IPR002545">
    <property type="entry name" value="CheW-lke_dom"/>
</dbReference>
<feature type="modified residue" description="Phosphohistidine" evidence="12">
    <location>
        <position position="112"/>
    </location>
</feature>
<dbReference type="SUPFAM" id="SSF50341">
    <property type="entry name" value="CheW-like"/>
    <property type="match status" value="1"/>
</dbReference>
<dbReference type="PRINTS" id="PR00344">
    <property type="entry name" value="BCTRLSENSOR"/>
</dbReference>
<dbReference type="SMART" id="SM00073">
    <property type="entry name" value="HPT"/>
    <property type="match status" value="2"/>
</dbReference>
<evidence type="ECO:0000313" key="18">
    <source>
        <dbReference type="Proteomes" id="UP000182264"/>
    </source>
</evidence>
<evidence type="ECO:0000256" key="13">
    <source>
        <dbReference type="SAM" id="MobiDB-lite"/>
    </source>
</evidence>
<dbReference type="PROSITE" id="PS50851">
    <property type="entry name" value="CHEW"/>
    <property type="match status" value="1"/>
</dbReference>
<dbReference type="GO" id="GO:0000155">
    <property type="term" value="F:phosphorelay sensor kinase activity"/>
    <property type="evidence" value="ECO:0007669"/>
    <property type="project" value="InterPro"/>
</dbReference>
<dbReference type="SMART" id="SM01231">
    <property type="entry name" value="H-kinase_dim"/>
    <property type="match status" value="1"/>
</dbReference>
<dbReference type="FunFam" id="3.30.565.10:FF:000016">
    <property type="entry name" value="Chemotaxis protein CheA, putative"/>
    <property type="match status" value="1"/>
</dbReference>
<evidence type="ECO:0000256" key="3">
    <source>
        <dbReference type="ARBA" id="ARBA00021495"/>
    </source>
</evidence>
<dbReference type="InterPro" id="IPR037006">
    <property type="entry name" value="CheA-like_homodim_sf"/>
</dbReference>
<evidence type="ECO:0000259" key="14">
    <source>
        <dbReference type="PROSITE" id="PS50109"/>
    </source>
</evidence>
<dbReference type="Pfam" id="PF01627">
    <property type="entry name" value="Hpt"/>
    <property type="match status" value="2"/>
</dbReference>
<evidence type="ECO:0000256" key="12">
    <source>
        <dbReference type="PROSITE-ProRule" id="PRU00110"/>
    </source>
</evidence>
<dbReference type="Pfam" id="PF02518">
    <property type="entry name" value="HATPase_c"/>
    <property type="match status" value="1"/>
</dbReference>
<dbReference type="Proteomes" id="UP000182264">
    <property type="component" value="Chromosome"/>
</dbReference>
<dbReference type="Pfam" id="PF02895">
    <property type="entry name" value="H-kinase_dim"/>
    <property type="match status" value="1"/>
</dbReference>
<evidence type="ECO:0000256" key="6">
    <source>
        <dbReference type="ARBA" id="ARBA00022679"/>
    </source>
</evidence>
<dbReference type="InterPro" id="IPR036061">
    <property type="entry name" value="CheW-like_dom_sf"/>
</dbReference>
<dbReference type="SUPFAM" id="SSF47384">
    <property type="entry name" value="Homodimeric domain of signal transducing histidine kinase"/>
    <property type="match status" value="1"/>
</dbReference>
<dbReference type="InterPro" id="IPR004105">
    <property type="entry name" value="CheA-like_dim"/>
</dbReference>
<organism evidence="17 18">
    <name type="scientific">Syntrophotalea acetylenica</name>
    <name type="common">Pelobacter acetylenicus</name>
    <dbReference type="NCBI Taxonomy" id="29542"/>
    <lineage>
        <taxon>Bacteria</taxon>
        <taxon>Pseudomonadati</taxon>
        <taxon>Thermodesulfobacteriota</taxon>
        <taxon>Desulfuromonadia</taxon>
        <taxon>Desulfuromonadales</taxon>
        <taxon>Syntrophotaleaceae</taxon>
        <taxon>Syntrophotalea</taxon>
    </lineage>
</organism>
<feature type="domain" description="Histidine kinase" evidence="14">
    <location>
        <begin position="533"/>
        <end position="737"/>
    </location>
</feature>